<evidence type="ECO:0000259" key="1">
    <source>
        <dbReference type="Pfam" id="PF01814"/>
    </source>
</evidence>
<accession>A0A6C1B2Q3</accession>
<proteinExistence type="predicted"/>
<name>A0A6C1B2Q3_9RHOO</name>
<gene>
    <name evidence="2" type="ORF">G3580_01895</name>
</gene>
<dbReference type="AlphaFoldDB" id="A0A6C1B2Q3"/>
<dbReference type="EMBL" id="CP048836">
    <property type="protein sequence ID" value="QID16484.1"/>
    <property type="molecule type" value="Genomic_DNA"/>
</dbReference>
<dbReference type="Gene3D" id="1.20.120.520">
    <property type="entry name" value="nmb1532 protein domain like"/>
    <property type="match status" value="1"/>
</dbReference>
<dbReference type="RefSeq" id="WP_173763652.1">
    <property type="nucleotide sequence ID" value="NZ_CP048836.1"/>
</dbReference>
<evidence type="ECO:0000313" key="3">
    <source>
        <dbReference type="Proteomes" id="UP000501991"/>
    </source>
</evidence>
<dbReference type="InterPro" id="IPR045808">
    <property type="entry name" value="Hr_FBXL5"/>
</dbReference>
<reference evidence="2 3" key="1">
    <citation type="submission" date="2020-02" db="EMBL/GenBank/DDBJ databases">
        <title>Nitrogenibacter mangrovi gen. nov., sp. nov. isolated from mangrove sediment, a denitrifying betaproteobacterium.</title>
        <authorList>
            <person name="Liao H."/>
            <person name="Tian Y."/>
        </authorList>
    </citation>
    <scope>NUCLEOTIDE SEQUENCE [LARGE SCALE GENOMIC DNA]</scope>
    <source>
        <strain evidence="2 3">M9-3-2</strain>
    </source>
</reference>
<feature type="domain" description="Hemerythrin-like" evidence="1">
    <location>
        <begin position="18"/>
        <end position="140"/>
    </location>
</feature>
<sequence>MRFLRSCGAPARHDIYAGIHKGLRAFMADTLLRVGRLDADDSQAVTEALAAIDALLDLCLSHLAHEDAVIHPAMEACQAGASRPAAEHHEDHVHAIGRLRLLCDTLRHAPRPDRAEVAQRLYRLLGCFVGENLLHMHLEEIDHNDCLWRHYGDAELQALEGRIVASLSPAEMAVGLRWMVPAMAPAERLALLAPLSAKLPAHVFDGLMTVVRPHLSASDLVRLEEGLRQAA</sequence>
<dbReference type="CDD" id="cd12109">
    <property type="entry name" value="Hr_FBXL5"/>
    <property type="match status" value="1"/>
</dbReference>
<keyword evidence="3" id="KW-1185">Reference proteome</keyword>
<dbReference type="GO" id="GO:0006879">
    <property type="term" value="P:intracellular iron ion homeostasis"/>
    <property type="evidence" value="ECO:0007669"/>
    <property type="project" value="InterPro"/>
</dbReference>
<dbReference type="KEGG" id="azq:G3580_01895"/>
<dbReference type="InterPro" id="IPR012312">
    <property type="entry name" value="Hemerythrin-like"/>
</dbReference>
<dbReference type="Pfam" id="PF01814">
    <property type="entry name" value="Hemerythrin"/>
    <property type="match status" value="1"/>
</dbReference>
<organism evidence="2 3">
    <name type="scientific">Nitrogeniibacter mangrovi</name>
    <dbReference type="NCBI Taxonomy" id="2016596"/>
    <lineage>
        <taxon>Bacteria</taxon>
        <taxon>Pseudomonadati</taxon>
        <taxon>Pseudomonadota</taxon>
        <taxon>Betaproteobacteria</taxon>
        <taxon>Rhodocyclales</taxon>
        <taxon>Zoogloeaceae</taxon>
        <taxon>Nitrogeniibacter</taxon>
    </lineage>
</organism>
<evidence type="ECO:0000313" key="2">
    <source>
        <dbReference type="EMBL" id="QID16484.1"/>
    </source>
</evidence>
<protein>
    <recommendedName>
        <fullName evidence="1">Hemerythrin-like domain-containing protein</fullName>
    </recommendedName>
</protein>
<dbReference type="Proteomes" id="UP000501991">
    <property type="component" value="Chromosome"/>
</dbReference>